<dbReference type="Pfam" id="PF04488">
    <property type="entry name" value="Gly_transf_sug"/>
    <property type="match status" value="1"/>
</dbReference>
<feature type="chain" id="PRO_5044634080" evidence="7">
    <location>
        <begin position="27"/>
        <end position="331"/>
    </location>
</feature>
<keyword evidence="6" id="KW-0472">Membrane</keyword>
<gene>
    <name evidence="9 11 12" type="primary">LOC100493232</name>
</gene>
<proteinExistence type="inferred from homology"/>
<keyword evidence="10" id="KW-1185">Reference proteome</keyword>
<dbReference type="GeneID" id="100493232"/>
<dbReference type="OrthoDB" id="407609at2759"/>
<dbReference type="PANTHER" id="PTHR12042:SF26">
    <property type="entry name" value="ALPHA-1,4-N-ACETYLGLUCOSAMINYLTRANSFERASE"/>
    <property type="match status" value="1"/>
</dbReference>
<evidence type="ECO:0000256" key="5">
    <source>
        <dbReference type="ARBA" id="ARBA00023034"/>
    </source>
</evidence>
<dbReference type="InterPro" id="IPR051981">
    <property type="entry name" value="Glycosyltransf_32"/>
</dbReference>
<keyword evidence="3" id="KW-0328">Glycosyltransferase</keyword>
<evidence type="ECO:0000313" key="9">
    <source>
        <dbReference type="Ensembl" id="ENSXETP00000083224"/>
    </source>
</evidence>
<keyword evidence="7" id="KW-0732">Signal</keyword>
<comment type="subcellular location">
    <subcellularLocation>
        <location evidence="1">Golgi apparatus membrane</location>
        <topology evidence="1">Single-pass type II membrane protein</topology>
    </subcellularLocation>
</comment>
<dbReference type="AGR" id="Xenbase:XB-GENE-29081603"/>
<dbReference type="Proteomes" id="UP000008143">
    <property type="component" value="Chromosome 5"/>
</dbReference>
<comment type="similarity">
    <text evidence="2">Belongs to the glycosyltransferase 32 family.</text>
</comment>
<evidence type="ECO:0000256" key="4">
    <source>
        <dbReference type="ARBA" id="ARBA00022679"/>
    </source>
</evidence>
<dbReference type="GO" id="GO:0000139">
    <property type="term" value="C:Golgi membrane"/>
    <property type="evidence" value="ECO:0007669"/>
    <property type="project" value="UniProtKB-SubCell"/>
</dbReference>
<evidence type="ECO:0000256" key="6">
    <source>
        <dbReference type="ARBA" id="ARBA00023136"/>
    </source>
</evidence>
<dbReference type="InterPro" id="IPR007577">
    <property type="entry name" value="GlycoTrfase_DXD_sugar-bd_CS"/>
</dbReference>
<evidence type="ECO:0000313" key="10">
    <source>
        <dbReference type="Proteomes" id="UP000008143"/>
    </source>
</evidence>
<keyword evidence="4" id="KW-0808">Transferase</keyword>
<dbReference type="AlphaFoldDB" id="A0A6I8RCG9"/>
<dbReference type="Xenbase" id="XB-GENE-29081603">
    <property type="gene designation" value="LOC100493232"/>
</dbReference>
<dbReference type="InterPro" id="IPR007652">
    <property type="entry name" value="A1-4-GlycosylTfrase_dom"/>
</dbReference>
<evidence type="ECO:0000259" key="8">
    <source>
        <dbReference type="Pfam" id="PF04572"/>
    </source>
</evidence>
<organism evidence="9">
    <name type="scientific">Xenopus tropicalis</name>
    <name type="common">Western clawed frog</name>
    <name type="synonym">Silurana tropicalis</name>
    <dbReference type="NCBI Taxonomy" id="8364"/>
    <lineage>
        <taxon>Eukaryota</taxon>
        <taxon>Metazoa</taxon>
        <taxon>Chordata</taxon>
        <taxon>Craniata</taxon>
        <taxon>Vertebrata</taxon>
        <taxon>Euteleostomi</taxon>
        <taxon>Amphibia</taxon>
        <taxon>Batrachia</taxon>
        <taxon>Anura</taxon>
        <taxon>Pipoidea</taxon>
        <taxon>Pipidae</taxon>
        <taxon>Xenopodinae</taxon>
        <taxon>Xenopus</taxon>
        <taxon>Silurana</taxon>
    </lineage>
</organism>
<reference evidence="9" key="2">
    <citation type="submission" date="2020-05" db="UniProtKB">
        <authorList>
            <consortium name="Ensembl"/>
        </authorList>
    </citation>
    <scope>IDENTIFICATION</scope>
</reference>
<reference evidence="9" key="1">
    <citation type="journal article" date="2010" name="Science">
        <title>The genome of the Western clawed frog Xenopus tropicalis.</title>
        <authorList>
            <person name="Hellsten U."/>
            <person name="Harland R.M."/>
            <person name="Gilchrist M.J."/>
            <person name="Hendrix D."/>
            <person name="Jurka J."/>
            <person name="Kapitonov V."/>
            <person name="Ovcharenko I."/>
            <person name="Putnam N.H."/>
            <person name="Shu S."/>
            <person name="Taher L."/>
            <person name="Blitz I.L."/>
            <person name="Blumberg B."/>
            <person name="Dichmann D.S."/>
            <person name="Dubchak I."/>
            <person name="Amaya E."/>
            <person name="Detter J.C."/>
            <person name="Fletcher R."/>
            <person name="Gerhard D.S."/>
            <person name="Goodstein D."/>
            <person name="Graves T."/>
            <person name="Grigoriev I.V."/>
            <person name="Grimwood J."/>
            <person name="Kawashima T."/>
            <person name="Lindquist E."/>
            <person name="Lucas S.M."/>
            <person name="Mead P.E."/>
            <person name="Mitros T."/>
            <person name="Ogino H."/>
            <person name="Ohta Y."/>
            <person name="Poliakov A.V."/>
            <person name="Pollet N."/>
            <person name="Robert J."/>
            <person name="Salamov A."/>
            <person name="Sater A.K."/>
            <person name="Schmutz J."/>
            <person name="Terry A."/>
            <person name="Vize P.D."/>
            <person name="Warren W.C."/>
            <person name="Wells D."/>
            <person name="Wills A."/>
            <person name="Wilson R.K."/>
            <person name="Zimmerman L.B."/>
            <person name="Zorn A.M."/>
            <person name="Grainger R."/>
            <person name="Grammer T."/>
            <person name="Khokha M.K."/>
            <person name="Richardson P.M."/>
            <person name="Rokhsar D.S."/>
        </authorList>
    </citation>
    <scope>NUCLEOTIDE SEQUENCE [LARGE SCALE GENOMIC DNA]</scope>
    <source>
        <strain evidence="9">Nigerian</strain>
    </source>
</reference>
<evidence type="ECO:0000256" key="2">
    <source>
        <dbReference type="ARBA" id="ARBA00009003"/>
    </source>
</evidence>
<evidence type="ECO:0000313" key="12">
    <source>
        <dbReference type="Xenbase" id="XB-GENE-29081603"/>
    </source>
</evidence>
<dbReference type="Pfam" id="PF04572">
    <property type="entry name" value="Gb3_synth"/>
    <property type="match status" value="1"/>
</dbReference>
<dbReference type="GeneTree" id="ENSGT00510000047981"/>
<keyword evidence="5" id="KW-0333">Golgi apparatus</keyword>
<evidence type="ECO:0000256" key="7">
    <source>
        <dbReference type="SAM" id="SignalP"/>
    </source>
</evidence>
<dbReference type="Reactome" id="R-XTR-913709">
    <property type="pathway name" value="O-linked glycosylation of mucins"/>
</dbReference>
<evidence type="ECO:0000256" key="1">
    <source>
        <dbReference type="ARBA" id="ARBA00004323"/>
    </source>
</evidence>
<evidence type="ECO:0000256" key="3">
    <source>
        <dbReference type="ARBA" id="ARBA00022676"/>
    </source>
</evidence>
<dbReference type="InterPro" id="IPR029044">
    <property type="entry name" value="Nucleotide-diphossugar_trans"/>
</dbReference>
<accession>A0A6I8RCG9</accession>
<sequence>MLFKKKIFAVLLFLAILGLLYKGSDKEKAFGLHFTAKFTPGDILSVGNGVMFVETTDRMEPPHLVLCSIESAARAYPDRPVVFFMKGLTEINSEEDEIQAKKHFPTLLSYDNIHLYPLRMGVLLKNTPLISWYEKIKPKNEIHWTHISSDASRLALIYKFGGLYMDTDMISLRPVPDINFLAAESSQISSNGVFGFASHHPFIWTCMEDFVKNYNGAIWGHQGPALFTRVLQERYCTLFPFEAKEDILCGNISFLNPERFYPIPCSSWKKYFEVWEELPVFNESYALHLFNYANRDEHKVMIPGSNTLVEHLYQQYCPATYQAVQEKEQST</sequence>
<dbReference type="Ensembl" id="ENSXETT00000101519">
    <property type="protein sequence ID" value="ENSXETP00000083224"/>
    <property type="gene ID" value="ENSXETG00000037302"/>
</dbReference>
<dbReference type="PANTHER" id="PTHR12042">
    <property type="entry name" value="LACTOSYLCERAMIDE 4-ALPHA-GALACTOSYLTRANSFERASE ALPHA- 1,4-GALACTOSYLTRANSFERASE"/>
    <property type="match status" value="1"/>
</dbReference>
<dbReference type="KEGG" id="xtr:100493232"/>
<name>A0A6I8RCG9_XENTR</name>
<feature type="signal peptide" evidence="7">
    <location>
        <begin position="1"/>
        <end position="26"/>
    </location>
</feature>
<dbReference type="OMA" id="WTHISSD"/>
<dbReference type="SUPFAM" id="SSF53448">
    <property type="entry name" value="Nucleotide-diphospho-sugar transferases"/>
    <property type="match status" value="1"/>
</dbReference>
<dbReference type="RefSeq" id="XP_002938164.2">
    <property type="nucleotide sequence ID" value="XM_002938118.3"/>
</dbReference>
<evidence type="ECO:0000313" key="11">
    <source>
        <dbReference type="RefSeq" id="XP_002938164.2"/>
    </source>
</evidence>
<protein>
    <submittedName>
        <fullName evidence="9 11">Alpha-1,4-N-acetylglucosaminyltransferase</fullName>
    </submittedName>
</protein>
<dbReference type="GO" id="GO:0008375">
    <property type="term" value="F:acetylglucosaminyltransferase activity"/>
    <property type="evidence" value="ECO:0000318"/>
    <property type="project" value="GO_Central"/>
</dbReference>
<dbReference type="Gene3D" id="3.90.550.20">
    <property type="match status" value="1"/>
</dbReference>
<feature type="domain" description="Alpha 1,4-glycosyltransferase" evidence="8">
    <location>
        <begin position="196"/>
        <end position="323"/>
    </location>
</feature>
<reference evidence="11" key="3">
    <citation type="submission" date="2025-04" db="UniProtKB">
        <authorList>
            <consortium name="RefSeq"/>
        </authorList>
    </citation>
    <scope>IDENTIFICATION</scope>
    <source>
        <strain evidence="11">Nigerian</strain>
        <tissue evidence="11">Liver and blood</tissue>
    </source>
</reference>
<dbReference type="GO" id="GO:0006493">
    <property type="term" value="P:protein O-linked glycosylation"/>
    <property type="evidence" value="ECO:0000318"/>
    <property type="project" value="GO_Central"/>
</dbReference>